<evidence type="ECO:0000313" key="5">
    <source>
        <dbReference type="Proteomes" id="UP001295423"/>
    </source>
</evidence>
<dbReference type="InterPro" id="IPR038514">
    <property type="entry name" value="AAR2_C_sf"/>
</dbReference>
<dbReference type="Pfam" id="PF05282">
    <property type="entry name" value="AAR2"/>
    <property type="match status" value="1"/>
</dbReference>
<dbReference type="InterPro" id="IPR007946">
    <property type="entry name" value="AAR2"/>
</dbReference>
<dbReference type="EMBL" id="CAKOGP040001814">
    <property type="protein sequence ID" value="CAJ1952933.1"/>
    <property type="molecule type" value="Genomic_DNA"/>
</dbReference>
<evidence type="ECO:0000256" key="1">
    <source>
        <dbReference type="ARBA" id="ARBA00006281"/>
    </source>
</evidence>
<feature type="domain" description="AAR2 N-terminal" evidence="3">
    <location>
        <begin position="12"/>
        <end position="149"/>
    </location>
</feature>
<dbReference type="Pfam" id="PF20981">
    <property type="entry name" value="AAR2_1st"/>
    <property type="match status" value="1"/>
</dbReference>
<dbReference type="Gene3D" id="2.60.34.20">
    <property type="match status" value="1"/>
</dbReference>
<dbReference type="Proteomes" id="UP001295423">
    <property type="component" value="Unassembled WGS sequence"/>
</dbReference>
<dbReference type="PANTHER" id="PTHR12689:SF4">
    <property type="entry name" value="PROTEIN AAR2 HOMOLOG"/>
    <property type="match status" value="1"/>
</dbReference>
<dbReference type="InterPro" id="IPR033647">
    <property type="entry name" value="Aar2_N"/>
</dbReference>
<dbReference type="InterPro" id="IPR038516">
    <property type="entry name" value="AAR2_N_sf"/>
</dbReference>
<name>A0AAD2PUW2_9STRA</name>
<comment type="caution">
    <text evidence="4">The sequence shown here is derived from an EMBL/GenBank/DDBJ whole genome shotgun (WGS) entry which is preliminary data.</text>
</comment>
<comment type="similarity">
    <text evidence="1">Belongs to the AAR2 family.</text>
</comment>
<evidence type="ECO:0000313" key="4">
    <source>
        <dbReference type="EMBL" id="CAJ1952933.1"/>
    </source>
</evidence>
<protein>
    <submittedName>
        <fullName evidence="4">Uncharacterized protein</fullName>
    </submittedName>
</protein>
<dbReference type="InterPro" id="IPR033648">
    <property type="entry name" value="AAR2_C"/>
</dbReference>
<evidence type="ECO:0000259" key="2">
    <source>
        <dbReference type="Pfam" id="PF05282"/>
    </source>
</evidence>
<accession>A0AAD2PUW2</accession>
<evidence type="ECO:0000259" key="3">
    <source>
        <dbReference type="Pfam" id="PF20981"/>
    </source>
</evidence>
<dbReference type="CDD" id="cd13778">
    <property type="entry name" value="Aar2_C"/>
    <property type="match status" value="1"/>
</dbReference>
<dbReference type="AlphaFoldDB" id="A0AAD2PUW2"/>
<feature type="domain" description="AAR2 C-terminal" evidence="2">
    <location>
        <begin position="212"/>
        <end position="357"/>
    </location>
</feature>
<dbReference type="GO" id="GO:0000244">
    <property type="term" value="P:spliceosomal tri-snRNP complex assembly"/>
    <property type="evidence" value="ECO:0007669"/>
    <property type="project" value="TreeGrafter"/>
</dbReference>
<organism evidence="4 5">
    <name type="scientific">Cylindrotheca closterium</name>
    <dbReference type="NCBI Taxonomy" id="2856"/>
    <lineage>
        <taxon>Eukaryota</taxon>
        <taxon>Sar</taxon>
        <taxon>Stramenopiles</taxon>
        <taxon>Ochrophyta</taxon>
        <taxon>Bacillariophyta</taxon>
        <taxon>Bacillariophyceae</taxon>
        <taxon>Bacillariophycidae</taxon>
        <taxon>Bacillariales</taxon>
        <taxon>Bacillariaceae</taxon>
        <taxon>Cylindrotheca</taxon>
    </lineage>
</organism>
<dbReference type="PANTHER" id="PTHR12689">
    <property type="entry name" value="A1 CISTRON SPLICING FACTOR AAR2-RELATED"/>
    <property type="match status" value="1"/>
</dbReference>
<proteinExistence type="inferred from homology"/>
<keyword evidence="5" id="KW-1185">Reference proteome</keyword>
<dbReference type="Gene3D" id="1.25.40.550">
    <property type="entry name" value="Aar2, C-terminal domain-like"/>
    <property type="match status" value="1"/>
</dbReference>
<reference evidence="4" key="1">
    <citation type="submission" date="2023-08" db="EMBL/GenBank/DDBJ databases">
        <authorList>
            <person name="Audoor S."/>
            <person name="Bilcke G."/>
        </authorList>
    </citation>
    <scope>NUCLEOTIDE SEQUENCE</scope>
</reference>
<sequence length="489" mass="54549">MTEVPNDSSIAALILDLKKDAVFGIDGQSIALRSDDFMGVSGLVAGDLHLLLAKGNHSSTLISAFLLYPESQQAQESAFVRRYNPQTEEVSAQPLDQLTHDNLLSQLPEMVASPTNPRVLPYDKIVSEDQTRQWKNQTNHIVSSGILRIRKIVSGEKLVPGAYETEDQKLLSISHHQQEQTPTDGKSISYPAIPVVDPSLSIWKTKHAGTKRYLKQLTATDRTSLFMDDNSPISNRLLDNVLQKDYEEKWQAILGDLQLSYTLFLYMQCFASLEHWKDLVAMICLVDWKGIKAHSNFYNALLNVLPSQISSIDEGFLEDMEEAGNNFLLPLLGGLCRNMVLSGVVESKALQQFHDLLMSRFPNSFSPDDQVITTTKSSTPRTTPPPSLQVEQVLGFHDDGMEEDDDDDEDAPVVVSTEDVQASLARSSEFANNHSNISKEIQRGYPLLVAAIMPQEDILMACARILDDKRDVSLVREAAAYLEEVEQRT</sequence>
<gene>
    <name evidence="4" type="ORF">CYCCA115_LOCUS13789</name>
</gene>